<evidence type="ECO:0000313" key="2">
    <source>
        <dbReference type="Proteomes" id="UP000245207"/>
    </source>
</evidence>
<dbReference type="Proteomes" id="UP000245207">
    <property type="component" value="Unassembled WGS sequence"/>
</dbReference>
<protein>
    <submittedName>
        <fullName evidence="1">Uncharacterized protein</fullName>
    </submittedName>
</protein>
<keyword evidence="2" id="KW-1185">Reference proteome</keyword>
<dbReference type="AlphaFoldDB" id="A0A2U1PPC3"/>
<reference evidence="1 2" key="1">
    <citation type="journal article" date="2018" name="Mol. Plant">
        <title>The genome of Artemisia annua provides insight into the evolution of Asteraceae family and artemisinin biosynthesis.</title>
        <authorList>
            <person name="Shen Q."/>
            <person name="Zhang L."/>
            <person name="Liao Z."/>
            <person name="Wang S."/>
            <person name="Yan T."/>
            <person name="Shi P."/>
            <person name="Liu M."/>
            <person name="Fu X."/>
            <person name="Pan Q."/>
            <person name="Wang Y."/>
            <person name="Lv Z."/>
            <person name="Lu X."/>
            <person name="Zhang F."/>
            <person name="Jiang W."/>
            <person name="Ma Y."/>
            <person name="Chen M."/>
            <person name="Hao X."/>
            <person name="Li L."/>
            <person name="Tang Y."/>
            <person name="Lv G."/>
            <person name="Zhou Y."/>
            <person name="Sun X."/>
            <person name="Brodelius P.E."/>
            <person name="Rose J.K.C."/>
            <person name="Tang K."/>
        </authorList>
    </citation>
    <scope>NUCLEOTIDE SEQUENCE [LARGE SCALE GENOMIC DNA]</scope>
    <source>
        <strain evidence="2">cv. Huhao1</strain>
        <tissue evidence="1">Leaf</tissue>
    </source>
</reference>
<proteinExistence type="predicted"/>
<name>A0A2U1PPC3_ARTAN</name>
<accession>A0A2U1PPC3</accession>
<dbReference type="OrthoDB" id="1725140at2759"/>
<sequence length="293" mass="33095">MPSLILALFVCDIYLAKKKTTNGKEFSFARFFNITNPTAFEKNLSNNTIIDQQRLWVNIARYQCSNNSPKHNDFHAKTSKPPPIPPVHPARKTFANTLKEGTNHQKSSKPPTPITIHSCPDLNNTLANSLIVELVSIDTFSNLHTICEEVGIPATKIKKLGGLHALLELQPKFDISTILSNTRHQNCFKNIQPWTKNFQLLNRLSWISIEGLPPQAWHEAAFTRFARVWGEIIFPEKCKTNNLNLVAGKVCISTNYMDIIEHNMPVLVDDNQEGVLGHKNASEEDSNLEEDDE</sequence>
<dbReference type="EMBL" id="PKPP01000899">
    <property type="protein sequence ID" value="PWA87599.1"/>
    <property type="molecule type" value="Genomic_DNA"/>
</dbReference>
<evidence type="ECO:0000313" key="1">
    <source>
        <dbReference type="EMBL" id="PWA87599.1"/>
    </source>
</evidence>
<organism evidence="1 2">
    <name type="scientific">Artemisia annua</name>
    <name type="common">Sweet wormwood</name>
    <dbReference type="NCBI Taxonomy" id="35608"/>
    <lineage>
        <taxon>Eukaryota</taxon>
        <taxon>Viridiplantae</taxon>
        <taxon>Streptophyta</taxon>
        <taxon>Embryophyta</taxon>
        <taxon>Tracheophyta</taxon>
        <taxon>Spermatophyta</taxon>
        <taxon>Magnoliopsida</taxon>
        <taxon>eudicotyledons</taxon>
        <taxon>Gunneridae</taxon>
        <taxon>Pentapetalae</taxon>
        <taxon>asterids</taxon>
        <taxon>campanulids</taxon>
        <taxon>Asterales</taxon>
        <taxon>Asteraceae</taxon>
        <taxon>Asteroideae</taxon>
        <taxon>Anthemideae</taxon>
        <taxon>Artemisiinae</taxon>
        <taxon>Artemisia</taxon>
    </lineage>
</organism>
<comment type="caution">
    <text evidence="1">The sequence shown here is derived from an EMBL/GenBank/DDBJ whole genome shotgun (WGS) entry which is preliminary data.</text>
</comment>
<gene>
    <name evidence="1" type="ORF">CTI12_AA132810</name>
</gene>